<sequence length="68" mass="7648">MTCTDTTNTPLMDRQDSIPRARARQETLLVSSFLMPSLYGFENILIPNELIIVRNHGDDEEAAGEELP</sequence>
<dbReference type="Gramene" id="TVU10900">
    <property type="protein sequence ID" value="TVU10900"/>
    <property type="gene ID" value="EJB05_44455"/>
</dbReference>
<keyword evidence="2" id="KW-1185">Reference proteome</keyword>
<accession>A0A5J9THQ0</accession>
<evidence type="ECO:0000313" key="2">
    <source>
        <dbReference type="Proteomes" id="UP000324897"/>
    </source>
</evidence>
<gene>
    <name evidence="1" type="ORF">EJB05_44455</name>
</gene>
<proteinExistence type="predicted"/>
<name>A0A5J9THQ0_9POAL</name>
<dbReference type="EMBL" id="RWGY01000039">
    <property type="protein sequence ID" value="TVU10900.1"/>
    <property type="molecule type" value="Genomic_DNA"/>
</dbReference>
<evidence type="ECO:0000313" key="1">
    <source>
        <dbReference type="EMBL" id="TVU10900.1"/>
    </source>
</evidence>
<feature type="non-terminal residue" evidence="1">
    <location>
        <position position="1"/>
    </location>
</feature>
<comment type="caution">
    <text evidence="1">The sequence shown here is derived from an EMBL/GenBank/DDBJ whole genome shotgun (WGS) entry which is preliminary data.</text>
</comment>
<protein>
    <submittedName>
        <fullName evidence="1">Uncharacterized protein</fullName>
    </submittedName>
</protein>
<dbReference type="Proteomes" id="UP000324897">
    <property type="component" value="Chromosome 3"/>
</dbReference>
<organism evidence="1 2">
    <name type="scientific">Eragrostis curvula</name>
    <name type="common">weeping love grass</name>
    <dbReference type="NCBI Taxonomy" id="38414"/>
    <lineage>
        <taxon>Eukaryota</taxon>
        <taxon>Viridiplantae</taxon>
        <taxon>Streptophyta</taxon>
        <taxon>Embryophyta</taxon>
        <taxon>Tracheophyta</taxon>
        <taxon>Spermatophyta</taxon>
        <taxon>Magnoliopsida</taxon>
        <taxon>Liliopsida</taxon>
        <taxon>Poales</taxon>
        <taxon>Poaceae</taxon>
        <taxon>PACMAD clade</taxon>
        <taxon>Chloridoideae</taxon>
        <taxon>Eragrostideae</taxon>
        <taxon>Eragrostidinae</taxon>
        <taxon>Eragrostis</taxon>
    </lineage>
</organism>
<dbReference type="AlphaFoldDB" id="A0A5J9THQ0"/>
<reference evidence="1 2" key="1">
    <citation type="journal article" date="2019" name="Sci. Rep.">
        <title>A high-quality genome of Eragrostis curvula grass provides insights into Poaceae evolution and supports new strategies to enhance forage quality.</title>
        <authorList>
            <person name="Carballo J."/>
            <person name="Santos B.A.C.M."/>
            <person name="Zappacosta D."/>
            <person name="Garbus I."/>
            <person name="Selva J.P."/>
            <person name="Gallo C.A."/>
            <person name="Diaz A."/>
            <person name="Albertini E."/>
            <person name="Caccamo M."/>
            <person name="Echenique V."/>
        </authorList>
    </citation>
    <scope>NUCLEOTIDE SEQUENCE [LARGE SCALE GENOMIC DNA]</scope>
    <source>
        <strain evidence="2">cv. Victoria</strain>
        <tissue evidence="1">Leaf</tissue>
    </source>
</reference>